<accession>A0ABN1YRS4</accession>
<dbReference type="EMBL" id="BAAAKK010000003">
    <property type="protein sequence ID" value="GAA1421052.1"/>
    <property type="molecule type" value="Genomic_DNA"/>
</dbReference>
<protein>
    <recommendedName>
        <fullName evidence="1">Transposase IS204/IS1001/IS1096/IS1165 DDE domain-containing protein</fullName>
    </recommendedName>
</protein>
<reference evidence="2 3" key="1">
    <citation type="journal article" date="2019" name="Int. J. Syst. Evol. Microbiol.">
        <title>The Global Catalogue of Microorganisms (GCM) 10K type strain sequencing project: providing services to taxonomists for standard genome sequencing and annotation.</title>
        <authorList>
            <consortium name="The Broad Institute Genomics Platform"/>
            <consortium name="The Broad Institute Genome Sequencing Center for Infectious Disease"/>
            <person name="Wu L."/>
            <person name="Ma J."/>
        </authorList>
    </citation>
    <scope>NUCLEOTIDE SEQUENCE [LARGE SCALE GENOMIC DNA]</scope>
    <source>
        <strain evidence="2 3">JCM 12398</strain>
    </source>
</reference>
<dbReference type="InterPro" id="IPR002560">
    <property type="entry name" value="Transposase_DDE"/>
</dbReference>
<sequence length="81" mass="9134">MLQLIDTVGHGVPGALTELLTLGRTLKQWAADVLAYFDRAGTSNGPTEVINGRLGRLRAARPLRPQRHRLHRQINTRDRRI</sequence>
<evidence type="ECO:0000313" key="3">
    <source>
        <dbReference type="Proteomes" id="UP001501266"/>
    </source>
</evidence>
<name>A0ABN1YRS4_9MICO</name>
<organism evidence="2 3">
    <name type="scientific">Agrococcus citreus</name>
    <dbReference type="NCBI Taxonomy" id="84643"/>
    <lineage>
        <taxon>Bacteria</taxon>
        <taxon>Bacillati</taxon>
        <taxon>Actinomycetota</taxon>
        <taxon>Actinomycetes</taxon>
        <taxon>Micrococcales</taxon>
        <taxon>Microbacteriaceae</taxon>
        <taxon>Agrococcus</taxon>
    </lineage>
</organism>
<evidence type="ECO:0000313" key="2">
    <source>
        <dbReference type="EMBL" id="GAA1421052.1"/>
    </source>
</evidence>
<comment type="caution">
    <text evidence="2">The sequence shown here is derived from an EMBL/GenBank/DDBJ whole genome shotgun (WGS) entry which is preliminary data.</text>
</comment>
<evidence type="ECO:0000259" key="1">
    <source>
        <dbReference type="Pfam" id="PF01610"/>
    </source>
</evidence>
<feature type="domain" description="Transposase IS204/IS1001/IS1096/IS1165 DDE" evidence="1">
    <location>
        <begin position="16"/>
        <end position="57"/>
    </location>
</feature>
<proteinExistence type="predicted"/>
<dbReference type="Pfam" id="PF01610">
    <property type="entry name" value="DDE_Tnp_ISL3"/>
    <property type="match status" value="1"/>
</dbReference>
<gene>
    <name evidence="2" type="ORF">GCM10009640_11260</name>
</gene>
<dbReference type="Proteomes" id="UP001501266">
    <property type="component" value="Unassembled WGS sequence"/>
</dbReference>
<keyword evidence="3" id="KW-1185">Reference proteome</keyword>